<dbReference type="GO" id="GO:0030136">
    <property type="term" value="C:clathrin-coated vesicle"/>
    <property type="evidence" value="ECO:0007669"/>
    <property type="project" value="UniProtKB-SubCell"/>
</dbReference>
<keyword evidence="16" id="KW-0539">Nucleus</keyword>
<organism evidence="24 25">
    <name type="scientific">Cyprinus carpio</name>
    <name type="common">Common carp</name>
    <dbReference type="NCBI Taxonomy" id="7962"/>
    <lineage>
        <taxon>Eukaryota</taxon>
        <taxon>Metazoa</taxon>
        <taxon>Chordata</taxon>
        <taxon>Craniata</taxon>
        <taxon>Vertebrata</taxon>
        <taxon>Euteleostomi</taxon>
        <taxon>Actinopterygii</taxon>
        <taxon>Neopterygii</taxon>
        <taxon>Teleostei</taxon>
        <taxon>Ostariophysi</taxon>
        <taxon>Cypriniformes</taxon>
        <taxon>Cyprinidae</taxon>
        <taxon>Cyprininae</taxon>
        <taxon>Cyprinus</taxon>
    </lineage>
</organism>
<dbReference type="GO" id="GO:0072583">
    <property type="term" value="P:clathrin-dependent endocytosis"/>
    <property type="evidence" value="ECO:0007669"/>
    <property type="project" value="InterPro"/>
</dbReference>
<keyword evidence="11" id="KW-0832">Ubl conjugation</keyword>
<dbReference type="SMART" id="SM00273">
    <property type="entry name" value="ENTH"/>
    <property type="match status" value="1"/>
</dbReference>
<reference evidence="24" key="1">
    <citation type="submission" date="2025-08" db="UniProtKB">
        <authorList>
            <consortium name="Ensembl"/>
        </authorList>
    </citation>
    <scope>IDENTIFICATION</scope>
</reference>
<evidence type="ECO:0000256" key="20">
    <source>
        <dbReference type="ARBA" id="ARBA00068054"/>
    </source>
</evidence>
<dbReference type="GO" id="GO:0005546">
    <property type="term" value="F:phosphatidylinositol-4,5-bisphosphate binding"/>
    <property type="evidence" value="ECO:0007669"/>
    <property type="project" value="TreeGrafter"/>
</dbReference>
<keyword evidence="12" id="KW-0007">Acetylation</keyword>
<dbReference type="GO" id="GO:0032050">
    <property type="term" value="F:clathrin heavy chain binding"/>
    <property type="evidence" value="ECO:0007669"/>
    <property type="project" value="TreeGrafter"/>
</dbReference>
<feature type="region of interest" description="Disordered" evidence="22">
    <location>
        <begin position="517"/>
        <end position="538"/>
    </location>
</feature>
<accession>A0A8C2E6Z3</accession>
<keyword evidence="8" id="KW-1017">Isopeptide bond</keyword>
<keyword evidence="17" id="KW-0968">Cytoplasmic vesicle</keyword>
<evidence type="ECO:0000256" key="3">
    <source>
        <dbReference type="ARBA" id="ARBA00004236"/>
    </source>
</evidence>
<dbReference type="GO" id="GO:0005905">
    <property type="term" value="C:clathrin-coated pit"/>
    <property type="evidence" value="ECO:0007669"/>
    <property type="project" value="UniProtKB-SubCell"/>
</dbReference>
<evidence type="ECO:0000256" key="14">
    <source>
        <dbReference type="ARBA" id="ARBA00023136"/>
    </source>
</evidence>
<evidence type="ECO:0000256" key="21">
    <source>
        <dbReference type="SAM" id="Coils"/>
    </source>
</evidence>
<dbReference type="GO" id="GO:0005634">
    <property type="term" value="C:nucleus"/>
    <property type="evidence" value="ECO:0007669"/>
    <property type="project" value="UniProtKB-SubCell"/>
</dbReference>
<feature type="coiled-coil region" evidence="21">
    <location>
        <begin position="321"/>
        <end position="348"/>
    </location>
</feature>
<evidence type="ECO:0000256" key="10">
    <source>
        <dbReference type="ARBA" id="ARBA00022583"/>
    </source>
</evidence>
<evidence type="ECO:0000259" key="23">
    <source>
        <dbReference type="PROSITE" id="PS50942"/>
    </source>
</evidence>
<dbReference type="InterPro" id="IPR013809">
    <property type="entry name" value="ENTH"/>
</dbReference>
<keyword evidence="7" id="KW-1003">Cell membrane</keyword>
<dbReference type="SUPFAM" id="SSF89009">
    <property type="entry name" value="GAT-like domain"/>
    <property type="match status" value="1"/>
</dbReference>
<evidence type="ECO:0000256" key="16">
    <source>
        <dbReference type="ARBA" id="ARBA00023242"/>
    </source>
</evidence>
<evidence type="ECO:0000256" key="15">
    <source>
        <dbReference type="ARBA" id="ARBA00023176"/>
    </source>
</evidence>
<feature type="compositionally biased region" description="Basic and acidic residues" evidence="22">
    <location>
        <begin position="519"/>
        <end position="531"/>
    </location>
</feature>
<feature type="region of interest" description="Disordered" evidence="22">
    <location>
        <begin position="600"/>
        <end position="627"/>
    </location>
</feature>
<dbReference type="InterPro" id="IPR011417">
    <property type="entry name" value="ANTH_dom"/>
</dbReference>
<dbReference type="PANTHER" id="PTHR22951:SF16">
    <property type="entry name" value="PHOSPHATIDYLINOSITOL-BINDING CLATHRIN ASSEMBLY PROTEIN"/>
    <property type="match status" value="1"/>
</dbReference>
<dbReference type="PROSITE" id="PS50942">
    <property type="entry name" value="ENTH"/>
    <property type="match status" value="1"/>
</dbReference>
<dbReference type="CDD" id="cd16985">
    <property type="entry name" value="ANTH_N_AP180"/>
    <property type="match status" value="1"/>
</dbReference>
<keyword evidence="21" id="KW-0175">Coiled coil</keyword>
<evidence type="ECO:0000256" key="19">
    <source>
        <dbReference type="ARBA" id="ARBA00061829"/>
    </source>
</evidence>
<dbReference type="GO" id="GO:0005794">
    <property type="term" value="C:Golgi apparatus"/>
    <property type="evidence" value="ECO:0007669"/>
    <property type="project" value="UniProtKB-SubCell"/>
</dbReference>
<evidence type="ECO:0000256" key="5">
    <source>
        <dbReference type="ARBA" id="ARBA00004600"/>
    </source>
</evidence>
<protein>
    <recommendedName>
        <fullName evidence="20">Phosphatidylinositol-binding clathrin assembly protein</fullName>
    </recommendedName>
</protein>
<dbReference type="GO" id="GO:0005545">
    <property type="term" value="F:1-phosphatidylinositol binding"/>
    <property type="evidence" value="ECO:0007669"/>
    <property type="project" value="InterPro"/>
</dbReference>
<dbReference type="GO" id="GO:0048268">
    <property type="term" value="P:clathrin coat assembly"/>
    <property type="evidence" value="ECO:0007669"/>
    <property type="project" value="InterPro"/>
</dbReference>
<evidence type="ECO:0000313" key="25">
    <source>
        <dbReference type="Proteomes" id="UP000694701"/>
    </source>
</evidence>
<evidence type="ECO:0000256" key="12">
    <source>
        <dbReference type="ARBA" id="ARBA00022990"/>
    </source>
</evidence>
<comment type="similarity">
    <text evidence="6">Belongs to the PICALM/SNAP91 family.</text>
</comment>
<evidence type="ECO:0000313" key="24">
    <source>
        <dbReference type="Ensembl" id="ENSCCRP00020034010.1"/>
    </source>
</evidence>
<evidence type="ECO:0000256" key="13">
    <source>
        <dbReference type="ARBA" id="ARBA00023034"/>
    </source>
</evidence>
<sequence length="637" mass="69177">MSGQSITDRITAAQHSVTGSAVSKTVCKATTHEVMGPKKKHLDYLIQCTNEMNVNIPHLADTLFERTTNTSWVVVFKSLIATHHLMVYGNERFVQYLASRNTLFNLSNFLDKSGLQGYDMSTFIRRYSRYLNEKAVSYRQVAFDFTKVKRGADGVMRTINTEKLLKTIPIIQNLLDALLDFNVNANELTNGVINAAFMLLFKDVIRLFAAYNEGIINLLEKYFDMKKAQCKEGLDIYKKFLTRMMRISEFLKVAEQVGIDRGDIPDLSQAPSSLLDALEQHLASLEGKKVKDSTAASRASTLSNAVSSLANTGISFTKVDEREKQAALEEEQARLKALKEQRLMELSKKPSTTAASPVSTVTISSTPAIDLFSTPSSFTNCTPKVPNDLLDLQPTFQPSLPLSTGLPLANTWGDSFCSPAAYPNTPLFHSEPSAVAGLFGGFPAPPAAQPPSSTGLNVDFDSVFGNKSATNSTDSAVPSPNQGLTPSAQQPGKLVSDDLDSSLANLVGNLCIGNGTTKNDIHWSHPGEKKLTGGNNWQPKMAQTTTWNPATMAPSVMAFPATTPTGMMGYAMPPQMGSMTMMTQPTMMYTQPVMRPANPFGQVSGAQLSTACSPSSSSPLRAPGQDPFAQLSLKDFL</sequence>
<evidence type="ECO:0000256" key="9">
    <source>
        <dbReference type="ARBA" id="ARBA00022553"/>
    </source>
</evidence>
<evidence type="ECO:0000256" key="1">
    <source>
        <dbReference type="ARBA" id="ARBA00004123"/>
    </source>
</evidence>
<name>A0A8C2E6Z3_CYPCA</name>
<keyword evidence="15" id="KW-0168">Coated pit</keyword>
<dbReference type="SUPFAM" id="SSF48464">
    <property type="entry name" value="ENTH/VHS domain"/>
    <property type="match status" value="1"/>
</dbReference>
<dbReference type="InterPro" id="IPR045192">
    <property type="entry name" value="AP180-like"/>
</dbReference>
<proteinExistence type="inferred from homology"/>
<dbReference type="GO" id="GO:0008021">
    <property type="term" value="C:synaptic vesicle"/>
    <property type="evidence" value="ECO:0007669"/>
    <property type="project" value="TreeGrafter"/>
</dbReference>
<dbReference type="InterPro" id="IPR014712">
    <property type="entry name" value="ANTH_dom_sf"/>
</dbReference>
<comment type="subcellular location">
    <subcellularLocation>
        <location evidence="3">Cell membrane</location>
    </subcellularLocation>
    <subcellularLocation>
        <location evidence="2">Cytoplasmic vesicle</location>
        <location evidence="2">Clathrin-coated vesicle</location>
    </subcellularLocation>
    <subcellularLocation>
        <location evidence="4">Golgi apparatus</location>
    </subcellularLocation>
    <subcellularLocation>
        <location evidence="5">Membrane</location>
        <location evidence="5">Clathrin-coated pit</location>
    </subcellularLocation>
    <subcellularLocation>
        <location evidence="1">Nucleus</location>
    </subcellularLocation>
</comment>
<comment type="subunit">
    <text evidence="19">Binds to clathrin; involves primarily the C-terminal sequences, but the full-length protein is required for full binding capacity. Binds phosphatidylinositol 4,5- bisphosphate. Interacts with PIMREG; this interaction may change the subcellular location into the nucleus. Interacts with AP2A1 (via its alpha-appendage domain). Interacts (via N-terminus) with VAMP2; VAMP3; VAMP7 and VAMP8 (Via N-terminus). Interacts with LC3/MAP1LC3A.</text>
</comment>
<dbReference type="FunFam" id="1.20.58.150:FF:000001">
    <property type="entry name" value="phosphatidylinositol-binding clathrin assembly protein-like isoform X1"/>
    <property type="match status" value="1"/>
</dbReference>
<keyword evidence="13" id="KW-0333">Golgi apparatus</keyword>
<evidence type="ECO:0000256" key="18">
    <source>
        <dbReference type="ARBA" id="ARBA00055144"/>
    </source>
</evidence>
<keyword evidence="10" id="KW-0254">Endocytosis</keyword>
<evidence type="ECO:0000256" key="22">
    <source>
        <dbReference type="SAM" id="MobiDB-lite"/>
    </source>
</evidence>
<comment type="function">
    <text evidence="18">Cytoplasmic adapter protein that plays a critical role in clathrin-mediated endocytosis which is important in processes such as internalization of cell receptors, synaptic transmission or removal of apoptotic cells. Recruits AP-2 and attaches clathrin triskelions to the cytoplasmic side of plasma membrane leading to clathrin-coated vesicles (CCVs) assembly. Furthermore, regulates clathrin-coated vesicle size and maturation by directly sensing and driving membrane curvature. In addition to binding to clathrin, mediates the endocytosis of small R-SNARES (Soluble NSF Attachment Protein REceptors) between plasma membranes and endosomes including VAMP2, VAMP3, VAMP4, VAMP7 or VAMP8. In turn, PICALM-dependent SNARE endocytosis is required for the formation and maturation of autophagic precursors. Modulates thereby autophagy and the turnover of autophagy substrates such as MAPT/TAU or amyloid precursor protein cleaved C-terminal fragment (APP-CTF).</text>
</comment>
<keyword evidence="9" id="KW-0597">Phosphoprotein</keyword>
<evidence type="ECO:0000256" key="8">
    <source>
        <dbReference type="ARBA" id="ARBA00022499"/>
    </source>
</evidence>
<dbReference type="Gene3D" id="1.25.40.90">
    <property type="match status" value="1"/>
</dbReference>
<dbReference type="GO" id="GO:0000149">
    <property type="term" value="F:SNARE binding"/>
    <property type="evidence" value="ECO:0007669"/>
    <property type="project" value="TreeGrafter"/>
</dbReference>
<evidence type="ECO:0000256" key="7">
    <source>
        <dbReference type="ARBA" id="ARBA00022475"/>
    </source>
</evidence>
<dbReference type="Ensembl" id="ENSCCRT00020037169.1">
    <property type="protein sequence ID" value="ENSCCRP00020034010.1"/>
    <property type="gene ID" value="ENSCCRG00020015259.1"/>
</dbReference>
<feature type="compositionally biased region" description="Polar residues" evidence="22">
    <location>
        <begin position="467"/>
        <end position="490"/>
    </location>
</feature>
<dbReference type="GO" id="GO:0016185">
    <property type="term" value="P:synaptic vesicle budding from presynaptic endocytic zone membrane"/>
    <property type="evidence" value="ECO:0007669"/>
    <property type="project" value="TreeGrafter"/>
</dbReference>
<feature type="domain" description="ENTH" evidence="23">
    <location>
        <begin position="14"/>
        <end position="145"/>
    </location>
</feature>
<evidence type="ECO:0000256" key="6">
    <source>
        <dbReference type="ARBA" id="ARBA00008011"/>
    </source>
</evidence>
<dbReference type="Proteomes" id="UP000694701">
    <property type="component" value="Unplaced"/>
</dbReference>
<evidence type="ECO:0000256" key="17">
    <source>
        <dbReference type="ARBA" id="ARBA00023329"/>
    </source>
</evidence>
<evidence type="ECO:0000256" key="2">
    <source>
        <dbReference type="ARBA" id="ARBA00004132"/>
    </source>
</evidence>
<dbReference type="InterPro" id="IPR008942">
    <property type="entry name" value="ENTH_VHS"/>
</dbReference>
<evidence type="ECO:0000256" key="11">
    <source>
        <dbReference type="ARBA" id="ARBA00022843"/>
    </source>
</evidence>
<dbReference type="GO" id="GO:0098894">
    <property type="term" value="C:extrinsic component of presynaptic endocytic zone membrane"/>
    <property type="evidence" value="ECO:0007669"/>
    <property type="project" value="TreeGrafter"/>
</dbReference>
<keyword evidence="14" id="KW-0472">Membrane</keyword>
<dbReference type="AlphaFoldDB" id="A0A8C2E6Z3"/>
<dbReference type="Pfam" id="PF07651">
    <property type="entry name" value="ANTH"/>
    <property type="match status" value="1"/>
</dbReference>
<dbReference type="PANTHER" id="PTHR22951">
    <property type="entry name" value="CLATHRIN ASSEMBLY PROTEIN"/>
    <property type="match status" value="1"/>
</dbReference>
<dbReference type="Gene3D" id="1.20.58.150">
    <property type="entry name" value="ANTH domain"/>
    <property type="match status" value="1"/>
</dbReference>
<feature type="region of interest" description="Disordered" evidence="22">
    <location>
        <begin position="467"/>
        <end position="496"/>
    </location>
</feature>
<evidence type="ECO:0000256" key="4">
    <source>
        <dbReference type="ARBA" id="ARBA00004555"/>
    </source>
</evidence>
<dbReference type="FunFam" id="1.25.40.90:FF:000001">
    <property type="entry name" value="phosphatidylinositol-binding clathrin assembly protein-like isoform X1"/>
    <property type="match status" value="1"/>
</dbReference>